<evidence type="ECO:0000313" key="2">
    <source>
        <dbReference type="Proteomes" id="UP000009183"/>
    </source>
</evidence>
<accession>D7TKI5</accession>
<dbReference type="EMBL" id="FN595992">
    <property type="protein sequence ID" value="CBI31007.3"/>
    <property type="molecule type" value="Genomic_DNA"/>
</dbReference>
<dbReference type="HOGENOM" id="CLU_3110306_0_0_1"/>
<sequence length="51" mass="5647">MSPGCVDFEFLQHSGILIRRGKWLLSLYNSEERKGKGVGGFAVKYGGKKNS</sequence>
<dbReference type="PaxDb" id="29760-VIT_10s0003g04780.t01"/>
<proteinExistence type="predicted"/>
<protein>
    <submittedName>
        <fullName evidence="1">Uncharacterized protein</fullName>
    </submittedName>
</protein>
<keyword evidence="2" id="KW-1185">Reference proteome</keyword>
<dbReference type="AlphaFoldDB" id="D7TKI5"/>
<reference evidence="2" key="1">
    <citation type="journal article" date="2007" name="Nature">
        <title>The grapevine genome sequence suggests ancestral hexaploidization in major angiosperm phyla.</title>
        <authorList>
            <consortium name="The French-Italian Public Consortium for Grapevine Genome Characterization."/>
            <person name="Jaillon O."/>
            <person name="Aury J.-M."/>
            <person name="Noel B."/>
            <person name="Policriti A."/>
            <person name="Clepet C."/>
            <person name="Casagrande A."/>
            <person name="Choisne N."/>
            <person name="Aubourg S."/>
            <person name="Vitulo N."/>
            <person name="Jubin C."/>
            <person name="Vezzi A."/>
            <person name="Legeai F."/>
            <person name="Hugueney P."/>
            <person name="Dasilva C."/>
            <person name="Horner D."/>
            <person name="Mica E."/>
            <person name="Jublot D."/>
            <person name="Poulain J."/>
            <person name="Bruyere C."/>
            <person name="Billault A."/>
            <person name="Segurens B."/>
            <person name="Gouyvenoux M."/>
            <person name="Ugarte E."/>
            <person name="Cattonaro F."/>
            <person name="Anthouard V."/>
            <person name="Vico V."/>
            <person name="Del Fabbro C."/>
            <person name="Alaux M."/>
            <person name="Di Gaspero G."/>
            <person name="Dumas V."/>
            <person name="Felice N."/>
            <person name="Paillard S."/>
            <person name="Juman I."/>
            <person name="Moroldo M."/>
            <person name="Scalabrin S."/>
            <person name="Canaguier A."/>
            <person name="Le Clainche I."/>
            <person name="Malacrida G."/>
            <person name="Durand E."/>
            <person name="Pesole G."/>
            <person name="Laucou V."/>
            <person name="Chatelet P."/>
            <person name="Merdinoglu D."/>
            <person name="Delledonne M."/>
            <person name="Pezzotti M."/>
            <person name="Lecharny A."/>
            <person name="Scarpelli C."/>
            <person name="Artiguenave F."/>
            <person name="Pe M.E."/>
            <person name="Valle G."/>
            <person name="Morgante M."/>
            <person name="Caboche M."/>
            <person name="Adam-Blondon A.-F."/>
            <person name="Weissenbach J."/>
            <person name="Quetier F."/>
            <person name="Wincker P."/>
        </authorList>
    </citation>
    <scope>NUCLEOTIDE SEQUENCE [LARGE SCALE GENOMIC DNA]</scope>
    <source>
        <strain evidence="2">cv. Pinot noir / PN40024</strain>
    </source>
</reference>
<dbReference type="Proteomes" id="UP000009183">
    <property type="component" value="Chromosome 10"/>
</dbReference>
<organism evidence="1 2">
    <name type="scientific">Vitis vinifera</name>
    <name type="common">Grape</name>
    <dbReference type="NCBI Taxonomy" id="29760"/>
    <lineage>
        <taxon>Eukaryota</taxon>
        <taxon>Viridiplantae</taxon>
        <taxon>Streptophyta</taxon>
        <taxon>Embryophyta</taxon>
        <taxon>Tracheophyta</taxon>
        <taxon>Spermatophyta</taxon>
        <taxon>Magnoliopsida</taxon>
        <taxon>eudicotyledons</taxon>
        <taxon>Gunneridae</taxon>
        <taxon>Pentapetalae</taxon>
        <taxon>rosids</taxon>
        <taxon>Vitales</taxon>
        <taxon>Vitaceae</taxon>
        <taxon>Viteae</taxon>
        <taxon>Vitis</taxon>
    </lineage>
</organism>
<gene>
    <name evidence="1" type="ordered locus">VIT_10s0003g04780</name>
</gene>
<name>D7TKI5_VITVI</name>
<dbReference type="InParanoid" id="D7TKI5"/>
<evidence type="ECO:0000313" key="1">
    <source>
        <dbReference type="EMBL" id="CBI31007.3"/>
    </source>
</evidence>